<feature type="compositionally biased region" description="Polar residues" evidence="1">
    <location>
        <begin position="28"/>
        <end position="42"/>
    </location>
</feature>
<evidence type="ECO:0000313" key="2">
    <source>
        <dbReference type="EMBL" id="CAG6467765.1"/>
    </source>
</evidence>
<accession>A0A8D8B440</accession>
<reference evidence="2" key="1">
    <citation type="submission" date="2021-05" db="EMBL/GenBank/DDBJ databases">
        <authorList>
            <person name="Alioto T."/>
            <person name="Alioto T."/>
            <person name="Gomez Garrido J."/>
        </authorList>
    </citation>
    <scope>NUCLEOTIDE SEQUENCE</scope>
</reference>
<feature type="compositionally biased region" description="Basic residues" evidence="1">
    <location>
        <begin position="79"/>
        <end position="90"/>
    </location>
</feature>
<evidence type="ECO:0000256" key="1">
    <source>
        <dbReference type="SAM" id="MobiDB-lite"/>
    </source>
</evidence>
<organism evidence="2">
    <name type="scientific">Culex pipiens</name>
    <name type="common">House mosquito</name>
    <dbReference type="NCBI Taxonomy" id="7175"/>
    <lineage>
        <taxon>Eukaryota</taxon>
        <taxon>Metazoa</taxon>
        <taxon>Ecdysozoa</taxon>
        <taxon>Arthropoda</taxon>
        <taxon>Hexapoda</taxon>
        <taxon>Insecta</taxon>
        <taxon>Pterygota</taxon>
        <taxon>Neoptera</taxon>
        <taxon>Endopterygota</taxon>
        <taxon>Diptera</taxon>
        <taxon>Nematocera</taxon>
        <taxon>Culicoidea</taxon>
        <taxon>Culicidae</taxon>
        <taxon>Culicinae</taxon>
        <taxon>Culicini</taxon>
        <taxon>Culex</taxon>
        <taxon>Culex</taxon>
    </lineage>
</organism>
<feature type="compositionally biased region" description="Low complexity" evidence="1">
    <location>
        <begin position="7"/>
        <end position="25"/>
    </location>
</feature>
<dbReference type="EMBL" id="HBUE01059086">
    <property type="protein sequence ID" value="CAG6467764.1"/>
    <property type="molecule type" value="Transcribed_RNA"/>
</dbReference>
<dbReference type="EMBL" id="HBUE01059088">
    <property type="protein sequence ID" value="CAG6467765.1"/>
    <property type="molecule type" value="Transcribed_RNA"/>
</dbReference>
<protein>
    <submittedName>
        <fullName evidence="2">(northern house mosquito) hypothetical protein</fullName>
    </submittedName>
</protein>
<feature type="compositionally biased region" description="Polar residues" evidence="1">
    <location>
        <begin position="50"/>
        <end position="70"/>
    </location>
</feature>
<name>A0A8D8B440_CULPI</name>
<sequence>MAAAHATRTTTRTTRLSRRCVSTRTHPYDTTQQRSRSTQHSAAQHRSKHTTPSVPRTYVRTSSLAESQPAGQIRSDLHQRRHPRRRRRRTVPYTTSKQG</sequence>
<dbReference type="AlphaFoldDB" id="A0A8D8B440"/>
<proteinExistence type="predicted"/>
<feature type="region of interest" description="Disordered" evidence="1">
    <location>
        <begin position="1"/>
        <end position="99"/>
    </location>
</feature>